<evidence type="ECO:0000313" key="1">
    <source>
        <dbReference type="EMBL" id="OGY44044.1"/>
    </source>
</evidence>
<dbReference type="Proteomes" id="UP000178930">
    <property type="component" value="Unassembled WGS sequence"/>
</dbReference>
<proteinExistence type="predicted"/>
<reference evidence="1 2" key="1">
    <citation type="journal article" date="2016" name="Nat. Commun.">
        <title>Thousands of microbial genomes shed light on interconnected biogeochemical processes in an aquifer system.</title>
        <authorList>
            <person name="Anantharaman K."/>
            <person name="Brown C.T."/>
            <person name="Hug L.A."/>
            <person name="Sharon I."/>
            <person name="Castelle C.J."/>
            <person name="Probst A.J."/>
            <person name="Thomas B.C."/>
            <person name="Singh A."/>
            <person name="Wilkins M.J."/>
            <person name="Karaoz U."/>
            <person name="Brodie E.L."/>
            <person name="Williams K.H."/>
            <person name="Hubbard S.S."/>
            <person name="Banfield J.F."/>
        </authorList>
    </citation>
    <scope>NUCLEOTIDE SEQUENCE [LARGE SCALE GENOMIC DNA]</scope>
</reference>
<dbReference type="Pfam" id="PF03683">
    <property type="entry name" value="UPF0175"/>
    <property type="match status" value="1"/>
</dbReference>
<comment type="caution">
    <text evidence="1">The sequence shown here is derived from an EMBL/GenBank/DDBJ whole genome shotgun (WGS) entry which is preliminary data.</text>
</comment>
<dbReference type="InterPro" id="IPR005368">
    <property type="entry name" value="UPF0175"/>
</dbReference>
<organism evidence="1 2">
    <name type="scientific">Candidatus Buchananbacteria bacterium RIFCSPHIGHO2_01_FULL_39_14</name>
    <dbReference type="NCBI Taxonomy" id="1797532"/>
    <lineage>
        <taxon>Bacteria</taxon>
        <taxon>Candidatus Buchananiibacteriota</taxon>
    </lineage>
</organism>
<dbReference type="STRING" id="1797532.A2729_04920"/>
<feature type="non-terminal residue" evidence="1">
    <location>
        <position position="91"/>
    </location>
</feature>
<name>A0A1G1XVS2_9BACT</name>
<protein>
    <submittedName>
        <fullName evidence="1">Uncharacterized protein</fullName>
    </submittedName>
</protein>
<gene>
    <name evidence="1" type="ORF">A2729_04920</name>
</gene>
<dbReference type="AlphaFoldDB" id="A0A1G1XVS2"/>
<evidence type="ECO:0000313" key="2">
    <source>
        <dbReference type="Proteomes" id="UP000178930"/>
    </source>
</evidence>
<dbReference type="EMBL" id="MHIB01000025">
    <property type="protein sequence ID" value="OGY44044.1"/>
    <property type="molecule type" value="Genomic_DNA"/>
</dbReference>
<sequence>METVSARLDEDSLILFEKVLHENRSEIVRTLVEAGKKEKAVDLYKQKKVSIGLGAKLAGVTLSEFIDLLGAHNAYLNLEQEDIERALVTAR</sequence>
<accession>A0A1G1XVS2</accession>